<dbReference type="RefSeq" id="WP_155903503.1">
    <property type="nucleotide sequence ID" value="NZ_CP012914.1"/>
</dbReference>
<evidence type="ECO:0000313" key="2">
    <source>
        <dbReference type="Proteomes" id="UP001277471"/>
    </source>
</evidence>
<proteinExistence type="predicted"/>
<sequence>MPDLLGVALQPLRQSVHAAVAGGRRALRRLTAEGFQFPRHGTVIGHVAS</sequence>
<evidence type="ECO:0000313" key="1">
    <source>
        <dbReference type="EMBL" id="MDX5953232.1"/>
    </source>
</evidence>
<dbReference type="EMBL" id="JAWXYC010000004">
    <property type="protein sequence ID" value="MDX5953232.1"/>
    <property type="molecule type" value="Genomic_DNA"/>
</dbReference>
<comment type="caution">
    <text evidence="1">The sequence shown here is derived from an EMBL/GenBank/DDBJ whole genome shotgun (WGS) entry which is preliminary data.</text>
</comment>
<protein>
    <submittedName>
        <fullName evidence="1">Uncharacterized protein</fullName>
    </submittedName>
</protein>
<dbReference type="GeneID" id="56453711"/>
<accession>A0ABU4P823</accession>
<reference evidence="1 2" key="1">
    <citation type="submission" date="2023-11" db="EMBL/GenBank/DDBJ databases">
        <title>MicrobeMod: A computational toolkit for identifying prokaryotic methylation and restriction-modification with nanopore sequencing.</title>
        <authorList>
            <person name="Crits-Christoph A."/>
            <person name="Kang S.C."/>
            <person name="Lee H."/>
            <person name="Ostrov N."/>
        </authorList>
    </citation>
    <scope>NUCLEOTIDE SEQUENCE [LARGE SCALE GENOMIC DNA]</scope>
    <source>
        <strain evidence="1 2">ATCC 29145</strain>
    </source>
</reference>
<name>A0ABU4P823_AZOBR</name>
<dbReference type="Proteomes" id="UP001277471">
    <property type="component" value="Unassembled WGS sequence"/>
</dbReference>
<gene>
    <name evidence="1" type="ORF">SIM66_18815</name>
</gene>
<organism evidence="1 2">
    <name type="scientific">Azospirillum brasilense</name>
    <dbReference type="NCBI Taxonomy" id="192"/>
    <lineage>
        <taxon>Bacteria</taxon>
        <taxon>Pseudomonadati</taxon>
        <taxon>Pseudomonadota</taxon>
        <taxon>Alphaproteobacteria</taxon>
        <taxon>Rhodospirillales</taxon>
        <taxon>Azospirillaceae</taxon>
        <taxon>Azospirillum</taxon>
    </lineage>
</organism>
<keyword evidence="2" id="KW-1185">Reference proteome</keyword>